<feature type="compositionally biased region" description="Polar residues" evidence="1">
    <location>
        <begin position="19"/>
        <end position="32"/>
    </location>
</feature>
<dbReference type="EMBL" id="JAFNEN010000183">
    <property type="protein sequence ID" value="KAG8190467.1"/>
    <property type="molecule type" value="Genomic_DNA"/>
</dbReference>
<feature type="region of interest" description="Disordered" evidence="1">
    <location>
        <begin position="18"/>
        <end position="46"/>
    </location>
</feature>
<evidence type="ECO:0000256" key="1">
    <source>
        <dbReference type="SAM" id="MobiDB-lite"/>
    </source>
</evidence>
<accession>A0AAV6V136</accession>
<gene>
    <name evidence="2" type="ORF">JTE90_016705</name>
</gene>
<name>A0AAV6V136_9ARAC</name>
<evidence type="ECO:0000313" key="3">
    <source>
        <dbReference type="Proteomes" id="UP000827092"/>
    </source>
</evidence>
<protein>
    <submittedName>
        <fullName evidence="2">Uncharacterized protein</fullName>
    </submittedName>
</protein>
<evidence type="ECO:0000313" key="2">
    <source>
        <dbReference type="EMBL" id="KAG8190467.1"/>
    </source>
</evidence>
<sequence>MRHPILLFRTHSKFHDSIESQTLQKSSFSHSEGTPLKKSPLGNKTHSTELPFVRNFYYTTMQQATDFRSSLSRPVTGAIYMKIGRPFVT</sequence>
<proteinExistence type="predicted"/>
<dbReference type="Proteomes" id="UP000827092">
    <property type="component" value="Unassembled WGS sequence"/>
</dbReference>
<keyword evidence="3" id="KW-1185">Reference proteome</keyword>
<dbReference type="AlphaFoldDB" id="A0AAV6V136"/>
<organism evidence="2 3">
    <name type="scientific">Oedothorax gibbosus</name>
    <dbReference type="NCBI Taxonomy" id="931172"/>
    <lineage>
        <taxon>Eukaryota</taxon>
        <taxon>Metazoa</taxon>
        <taxon>Ecdysozoa</taxon>
        <taxon>Arthropoda</taxon>
        <taxon>Chelicerata</taxon>
        <taxon>Arachnida</taxon>
        <taxon>Araneae</taxon>
        <taxon>Araneomorphae</taxon>
        <taxon>Entelegynae</taxon>
        <taxon>Araneoidea</taxon>
        <taxon>Linyphiidae</taxon>
        <taxon>Erigoninae</taxon>
        <taxon>Oedothorax</taxon>
    </lineage>
</organism>
<reference evidence="2 3" key="1">
    <citation type="journal article" date="2022" name="Nat. Ecol. Evol.">
        <title>A masculinizing supergene underlies an exaggerated male reproductive morph in a spider.</title>
        <authorList>
            <person name="Hendrickx F."/>
            <person name="De Corte Z."/>
            <person name="Sonet G."/>
            <person name="Van Belleghem S.M."/>
            <person name="Kostlbacher S."/>
            <person name="Vangestel C."/>
        </authorList>
    </citation>
    <scope>NUCLEOTIDE SEQUENCE [LARGE SCALE GENOMIC DNA]</scope>
    <source>
        <strain evidence="2">W744_W776</strain>
    </source>
</reference>
<comment type="caution">
    <text evidence="2">The sequence shown here is derived from an EMBL/GenBank/DDBJ whole genome shotgun (WGS) entry which is preliminary data.</text>
</comment>